<evidence type="ECO:0000313" key="5">
    <source>
        <dbReference type="EMBL" id="SDC52310.1"/>
    </source>
</evidence>
<dbReference type="CDD" id="cd13586">
    <property type="entry name" value="PBP2_Maltose_binding_like"/>
    <property type="match status" value="1"/>
</dbReference>
<dbReference type="SUPFAM" id="SSF53850">
    <property type="entry name" value="Periplasmic binding protein-like II"/>
    <property type="match status" value="1"/>
</dbReference>
<dbReference type="Gene3D" id="3.40.190.10">
    <property type="entry name" value="Periplasmic binding protein-like II"/>
    <property type="match status" value="2"/>
</dbReference>
<comment type="similarity">
    <text evidence="1">Belongs to the bacterial solute-binding protein 1 family.</text>
</comment>
<dbReference type="STRING" id="28234.SAMN04488588_1284"/>
<dbReference type="InterPro" id="IPR006060">
    <property type="entry name" value="Maltose/Cyclodextrin-bd"/>
</dbReference>
<dbReference type="GO" id="GO:1901982">
    <property type="term" value="F:maltose binding"/>
    <property type="evidence" value="ECO:0007669"/>
    <property type="project" value="TreeGrafter"/>
</dbReference>
<dbReference type="RefSeq" id="WP_091403756.1">
    <property type="nucleotide sequence ID" value="NZ_FMYV01000004.1"/>
</dbReference>
<dbReference type="GO" id="GO:0042956">
    <property type="term" value="P:maltodextrin transmembrane transport"/>
    <property type="evidence" value="ECO:0007669"/>
    <property type="project" value="TreeGrafter"/>
</dbReference>
<accession>A0A1G6MA18</accession>
<keyword evidence="3" id="KW-0762">Sugar transport</keyword>
<dbReference type="GO" id="GO:0055052">
    <property type="term" value="C:ATP-binding cassette (ABC) transporter complex, substrate-binding subunit-containing"/>
    <property type="evidence" value="ECO:0007669"/>
    <property type="project" value="TreeGrafter"/>
</dbReference>
<dbReference type="NCBIfam" id="NF007011">
    <property type="entry name" value="PRK09474.1"/>
    <property type="match status" value="1"/>
</dbReference>
<reference evidence="5 6" key="1">
    <citation type="submission" date="2016-10" db="EMBL/GenBank/DDBJ databases">
        <authorList>
            <person name="de Groot N.N."/>
        </authorList>
    </citation>
    <scope>NUCLEOTIDE SEQUENCE [LARGE SCALE GENOMIC DNA]</scope>
    <source>
        <strain evidence="5 6">WG14</strain>
    </source>
</reference>
<organism evidence="5 6">
    <name type="scientific">Geotoga petraea</name>
    <dbReference type="NCBI Taxonomy" id="28234"/>
    <lineage>
        <taxon>Bacteria</taxon>
        <taxon>Thermotogati</taxon>
        <taxon>Thermotogota</taxon>
        <taxon>Thermotogae</taxon>
        <taxon>Petrotogales</taxon>
        <taxon>Petrotogaceae</taxon>
        <taxon>Geotoga</taxon>
    </lineage>
</organism>
<dbReference type="PRINTS" id="PR00181">
    <property type="entry name" value="MALTOSEBP"/>
</dbReference>
<dbReference type="AlphaFoldDB" id="A0A1G6MA18"/>
<evidence type="ECO:0000256" key="1">
    <source>
        <dbReference type="ARBA" id="ARBA00008520"/>
    </source>
</evidence>
<dbReference type="GO" id="GO:0015768">
    <property type="term" value="P:maltose transport"/>
    <property type="evidence" value="ECO:0007669"/>
    <property type="project" value="TreeGrafter"/>
</dbReference>
<sequence length="400" mass="43541">MKKLLVLSLVALFATVGVFANSIVIWSSEQQVDFMRRIGEEFARDTGINVEVEQVNFGDIKSKFLTAAPAGEGPDIIVGAHDWVGELVTNGLIEPIPKSAVEVDKYADSGIDAFTWEGKLYGLPYAIESVSIYYNKDYVDEVPTNIEDFKALAKEYTTDETVGFIYRAEDFYFSSTFIQGKGGYVFDWSAEEGYDVSDIGLNNEGAIAGAKIIQSFYEEGIIPQGANYDTMNSMFKEGLAAMVLNGPWAAKEYLDAGIDYGVFPVTELNLGDGDTGKPFVGVQGLMINARSENKAFATEFVVNYLATQEGIYNFYIADPRLPAREDVSQIIAERGGPIPEDIVSSFQKAAAGGVPMPSVPEMAPVWSAMEEAILNIISGTQEVEPALNDAVNKITTAISE</sequence>
<keyword evidence="4" id="KW-0732">Signal</keyword>
<evidence type="ECO:0000256" key="4">
    <source>
        <dbReference type="ARBA" id="ARBA00022729"/>
    </source>
</evidence>
<dbReference type="Proteomes" id="UP000199322">
    <property type="component" value="Unassembled WGS sequence"/>
</dbReference>
<dbReference type="Pfam" id="PF13416">
    <property type="entry name" value="SBP_bac_8"/>
    <property type="match status" value="1"/>
</dbReference>
<dbReference type="GO" id="GO:0015144">
    <property type="term" value="F:carbohydrate transmembrane transporter activity"/>
    <property type="evidence" value="ECO:0007669"/>
    <property type="project" value="InterPro"/>
</dbReference>
<evidence type="ECO:0000256" key="3">
    <source>
        <dbReference type="ARBA" id="ARBA00022597"/>
    </source>
</evidence>
<name>A0A1G6MA18_9BACT</name>
<evidence type="ECO:0000313" key="6">
    <source>
        <dbReference type="Proteomes" id="UP000199322"/>
    </source>
</evidence>
<dbReference type="PANTHER" id="PTHR30061:SF50">
    <property type="entry name" value="MALTOSE_MALTODEXTRIN-BINDING PERIPLASMIC PROTEIN"/>
    <property type="match status" value="1"/>
</dbReference>
<keyword evidence="2" id="KW-0813">Transport</keyword>
<dbReference type="EMBL" id="FMYV01000004">
    <property type="protein sequence ID" value="SDC52310.1"/>
    <property type="molecule type" value="Genomic_DNA"/>
</dbReference>
<dbReference type="PANTHER" id="PTHR30061">
    <property type="entry name" value="MALTOSE-BINDING PERIPLASMIC PROTEIN"/>
    <property type="match status" value="1"/>
</dbReference>
<keyword evidence="6" id="KW-1185">Reference proteome</keyword>
<gene>
    <name evidence="5" type="ORF">SAMN04488588_1284</name>
</gene>
<protein>
    <submittedName>
        <fullName evidence="5">Maltose/maltodextrin transport system substrate-binding protein</fullName>
    </submittedName>
</protein>
<evidence type="ECO:0000256" key="2">
    <source>
        <dbReference type="ARBA" id="ARBA00022448"/>
    </source>
</evidence>
<dbReference type="InterPro" id="IPR006059">
    <property type="entry name" value="SBP"/>
</dbReference>
<proteinExistence type="inferred from homology"/>